<name>A0AAD9R5U7_ACRCE</name>
<dbReference type="AlphaFoldDB" id="A0AAD9R5U7"/>
<evidence type="ECO:0000313" key="2">
    <source>
        <dbReference type="Proteomes" id="UP001249851"/>
    </source>
</evidence>
<gene>
    <name evidence="1" type="ORF">P5673_001342</name>
</gene>
<dbReference type="Proteomes" id="UP001249851">
    <property type="component" value="Unassembled WGS sequence"/>
</dbReference>
<accession>A0AAD9R5U7</accession>
<protein>
    <submittedName>
        <fullName evidence="1">Uncharacterized protein</fullName>
    </submittedName>
</protein>
<proteinExistence type="predicted"/>
<evidence type="ECO:0000313" key="1">
    <source>
        <dbReference type="EMBL" id="KAK2573659.1"/>
    </source>
</evidence>
<reference evidence="1" key="1">
    <citation type="journal article" date="2023" name="G3 (Bethesda)">
        <title>Whole genome assembly and annotation of the endangered Caribbean coral Acropora cervicornis.</title>
        <authorList>
            <person name="Selwyn J.D."/>
            <person name="Vollmer S.V."/>
        </authorList>
    </citation>
    <scope>NUCLEOTIDE SEQUENCE</scope>
    <source>
        <strain evidence="1">K2</strain>
    </source>
</reference>
<organism evidence="1 2">
    <name type="scientific">Acropora cervicornis</name>
    <name type="common">Staghorn coral</name>
    <dbReference type="NCBI Taxonomy" id="6130"/>
    <lineage>
        <taxon>Eukaryota</taxon>
        <taxon>Metazoa</taxon>
        <taxon>Cnidaria</taxon>
        <taxon>Anthozoa</taxon>
        <taxon>Hexacorallia</taxon>
        <taxon>Scleractinia</taxon>
        <taxon>Astrocoeniina</taxon>
        <taxon>Acroporidae</taxon>
        <taxon>Acropora</taxon>
    </lineage>
</organism>
<comment type="caution">
    <text evidence="1">The sequence shown here is derived from an EMBL/GenBank/DDBJ whole genome shotgun (WGS) entry which is preliminary data.</text>
</comment>
<reference evidence="1" key="2">
    <citation type="journal article" date="2023" name="Science">
        <title>Genomic signatures of disease resistance in endangered staghorn corals.</title>
        <authorList>
            <person name="Vollmer S.V."/>
            <person name="Selwyn J.D."/>
            <person name="Despard B.A."/>
            <person name="Roesel C.L."/>
        </authorList>
    </citation>
    <scope>NUCLEOTIDE SEQUENCE</scope>
    <source>
        <strain evidence="1">K2</strain>
    </source>
</reference>
<keyword evidence="2" id="KW-1185">Reference proteome</keyword>
<sequence>MAIAIRFCLTMVHRQIDRHGNETNKDISHRKTDYKTACEALQALRENTGQADERVTKYCEDYGDH</sequence>
<dbReference type="EMBL" id="JARQWQ010000002">
    <property type="protein sequence ID" value="KAK2573659.1"/>
    <property type="molecule type" value="Genomic_DNA"/>
</dbReference>